<dbReference type="Gene3D" id="2.60.120.380">
    <property type="match status" value="1"/>
</dbReference>
<dbReference type="CDD" id="cd00146">
    <property type="entry name" value="PKD"/>
    <property type="match status" value="1"/>
</dbReference>
<dbReference type="NCBIfam" id="TIGR04131">
    <property type="entry name" value="Bac_Flav_CTERM"/>
    <property type="match status" value="1"/>
</dbReference>
<accession>A0A8J6P654</accession>
<sequence length="973" mass="102157">MKLTSTILNLSFALSVGLLSAQSDNPCGAPTLNVGTSCSFQSGTNVGSTNTTGVPAPGCASYSGPDVWYQVTVPANGSLAIDLNTGSITDGGMAWYSASSCSGPFTLIECDDDDSNNGLMPKITRSGMTPGQVIYVRIWRYGGGTGTFSICATSPTPPDDCIGGDNFNCATAQPFCSGADIVYCNSYTGGGGNPSLGQYSCLYTTPNAMWLYMEVGQAGNINIDMNQTNMNGTPTDVDFALYGPYTSVNQGCATIGPNTPTIDCSYSGSASEQANIPNANEGQVYIMLVTNYNGSQGSIAFTDAGSTGLTNCNIVLPCTVNTTMTPDTCNQSVGTVTATPQHGLAPYTYSWNTPGNPTTPSVTGLAPGSYTVTMTTDDGCEATSTVTVTNVGATYSATSTPAACVGGNNGTATANFVAAAPGVTATYLWSDPAGQTTQTATGLTPGAYTCTITLSSGCSGTATVNVGFNTVTTTSSSTLVSCPGGNDGTATASSTSPGTLSYSWNDPMGQTTQTAVGLTAGTYTCTITSSVGCTNNVNVTVTEIPGMVGTFTNVSNVTCNSGNDGVLKVEVIQGTAPYTYVWDNSASTTHTANDLYAGEHTVTITDDKACVITMTRTLTEPAPLKVSFITPNTQICPEDDLQISAAGEGGSSPYIFTWSSNGVVLGTGTSITVDPTVTNTQYCVTLTEECGSPQADSCMVITFPTPIPPVLQPDKYEDCRPGEFYIENISPNISELATTYIDFGNNVNYIIPNGGDTMIVYNQPGTYTLEVINTSIYGCIYDTVLVDYFVVHPDPTANFYLGGNPATIFETTVQGHDLSSNDVVAWEWISPHSIPAHSNLESPKFTFPEGVEGVYPVTLIVTSQYGCTDTITVDAIVEDVIMFYVPNTFTPDGDEFNQSWKFILKGGDAYGFNLKVYNRWGEMVWETNDPTVGWDGTYNGKPVQQGMYTWRASIKHKNDDGKDEYKGTVNVLR</sequence>
<dbReference type="RefSeq" id="WP_163492743.1">
    <property type="nucleotide sequence ID" value="NZ_JACVEL010000005.1"/>
</dbReference>
<keyword evidence="3" id="KW-1185">Reference proteome</keyword>
<dbReference type="Pfam" id="PF13585">
    <property type="entry name" value="CHU_C"/>
    <property type="match status" value="1"/>
</dbReference>
<dbReference type="InterPro" id="IPR013783">
    <property type="entry name" value="Ig-like_fold"/>
</dbReference>
<dbReference type="Pfam" id="PF13573">
    <property type="entry name" value="SprB"/>
    <property type="match status" value="2"/>
</dbReference>
<evidence type="ECO:0000313" key="2">
    <source>
        <dbReference type="EMBL" id="MBC9812589.1"/>
    </source>
</evidence>
<proteinExistence type="predicted"/>
<evidence type="ECO:0000313" key="3">
    <source>
        <dbReference type="Proteomes" id="UP000652681"/>
    </source>
</evidence>
<dbReference type="InterPro" id="IPR035986">
    <property type="entry name" value="PKD_dom_sf"/>
</dbReference>
<dbReference type="AlphaFoldDB" id="A0A8J6P654"/>
<dbReference type="SUPFAM" id="SSF49299">
    <property type="entry name" value="PKD domain"/>
    <property type="match status" value="1"/>
</dbReference>
<reference evidence="2" key="1">
    <citation type="submission" date="2020-09" db="EMBL/GenBank/DDBJ databases">
        <title>Taishania pollutisoli gen. nov., sp. nov., Isolated from Tetrabromobisphenol A-Contaminated Soil.</title>
        <authorList>
            <person name="Chen Q."/>
        </authorList>
    </citation>
    <scope>NUCLEOTIDE SEQUENCE</scope>
    <source>
        <strain evidence="2">CZZ-1</strain>
    </source>
</reference>
<protein>
    <submittedName>
        <fullName evidence="2">Gliding motility-associated C-terminal domain-containing protein</fullName>
    </submittedName>
</protein>
<dbReference type="Gene3D" id="2.60.40.10">
    <property type="entry name" value="Immunoglobulins"/>
    <property type="match status" value="2"/>
</dbReference>
<dbReference type="EMBL" id="JACVEL010000005">
    <property type="protein sequence ID" value="MBC9812589.1"/>
    <property type="molecule type" value="Genomic_DNA"/>
</dbReference>
<evidence type="ECO:0000256" key="1">
    <source>
        <dbReference type="SAM" id="SignalP"/>
    </source>
</evidence>
<dbReference type="InterPro" id="IPR026341">
    <property type="entry name" value="T9SS_type_B"/>
</dbReference>
<feature type="signal peptide" evidence="1">
    <location>
        <begin position="1"/>
        <end position="21"/>
    </location>
</feature>
<organism evidence="2 3">
    <name type="scientific">Taishania pollutisoli</name>
    <dbReference type="NCBI Taxonomy" id="2766479"/>
    <lineage>
        <taxon>Bacteria</taxon>
        <taxon>Pseudomonadati</taxon>
        <taxon>Bacteroidota</taxon>
        <taxon>Flavobacteriia</taxon>
        <taxon>Flavobacteriales</taxon>
        <taxon>Crocinitomicaceae</taxon>
        <taxon>Taishania</taxon>
    </lineage>
</organism>
<dbReference type="InterPro" id="IPR025667">
    <property type="entry name" value="SprB_repeat"/>
</dbReference>
<comment type="caution">
    <text evidence="2">The sequence shown here is derived from an EMBL/GenBank/DDBJ whole genome shotgun (WGS) entry which is preliminary data.</text>
</comment>
<feature type="chain" id="PRO_5035223869" evidence="1">
    <location>
        <begin position="22"/>
        <end position="973"/>
    </location>
</feature>
<dbReference type="Gene3D" id="2.60.40.740">
    <property type="match status" value="1"/>
</dbReference>
<name>A0A8J6P654_9FLAO</name>
<gene>
    <name evidence="2" type="ORF">H9Y05_08915</name>
</gene>
<keyword evidence="1" id="KW-0732">Signal</keyword>
<dbReference type="Proteomes" id="UP000652681">
    <property type="component" value="Unassembled WGS sequence"/>
</dbReference>